<evidence type="ECO:0000313" key="3">
    <source>
        <dbReference type="Proteomes" id="UP001597131"/>
    </source>
</evidence>
<feature type="transmembrane region" description="Helical" evidence="1">
    <location>
        <begin position="300"/>
        <end position="323"/>
    </location>
</feature>
<sequence>MDFNTKLILNIIEALCFVPFLYMLTQYIFKKLAEKHDFFSIKLMNRLFFYHLFFGAVYYTYALFNPSDSKRYFRVPDETSHSWSHFFETGTHFIDFVSYPFIKYLGFTYEMMMLMFTWVGFLGFVYAYLFFKENISFKINVFKRIDLLTLILFLPNMHFWTSSLGKGAPIFLGLMMFAYAITKPEKRLISLVAGSLLVFSIRPHIFLLMAVGALVGLMLCRHSISWQKKMTFFGVIAVILLIFQKQILSVVHLNNSTNLIADFVEFTSNRAEKLDNAGSGVNMTDYSLAGKFFTFWFRPLFFDAPGILGIIVSIENLIYLLLFGKIFKISFLKFLKKAPAHVKMSLALFLLTSFAMTFVMSNLGIIMRQKSMIMYFLFFVIYYFLAEEKGLTIKMNTNRHQPERLKNAA</sequence>
<reference evidence="3" key="1">
    <citation type="journal article" date="2019" name="Int. J. Syst. Evol. Microbiol.">
        <title>The Global Catalogue of Microorganisms (GCM) 10K type strain sequencing project: providing services to taxonomists for standard genome sequencing and annotation.</title>
        <authorList>
            <consortium name="The Broad Institute Genomics Platform"/>
            <consortium name="The Broad Institute Genome Sequencing Center for Infectious Disease"/>
            <person name="Wu L."/>
            <person name="Ma J."/>
        </authorList>
    </citation>
    <scope>NUCLEOTIDE SEQUENCE [LARGE SCALE GENOMIC DNA]</scope>
    <source>
        <strain evidence="3">CCUG 64793</strain>
    </source>
</reference>
<name>A0ABW3NLV9_9FLAO</name>
<gene>
    <name evidence="2" type="ORF">ACFQ3Q_02835</name>
</gene>
<accession>A0ABW3NLV9</accession>
<protein>
    <recommendedName>
        <fullName evidence="4">O-antigen ligase domain-containing protein</fullName>
    </recommendedName>
</protein>
<evidence type="ECO:0008006" key="4">
    <source>
        <dbReference type="Google" id="ProtNLM"/>
    </source>
</evidence>
<dbReference type="EMBL" id="JBHTLI010000001">
    <property type="protein sequence ID" value="MFD1094673.1"/>
    <property type="molecule type" value="Genomic_DNA"/>
</dbReference>
<organism evidence="2 3">
    <name type="scientific">Salegentibacter chungangensis</name>
    <dbReference type="NCBI Taxonomy" id="1335724"/>
    <lineage>
        <taxon>Bacteria</taxon>
        <taxon>Pseudomonadati</taxon>
        <taxon>Bacteroidota</taxon>
        <taxon>Flavobacteriia</taxon>
        <taxon>Flavobacteriales</taxon>
        <taxon>Flavobacteriaceae</taxon>
        <taxon>Salegentibacter</taxon>
    </lineage>
</organism>
<feature type="transmembrane region" description="Helical" evidence="1">
    <location>
        <begin position="232"/>
        <end position="253"/>
    </location>
</feature>
<evidence type="ECO:0000313" key="2">
    <source>
        <dbReference type="EMBL" id="MFD1094673.1"/>
    </source>
</evidence>
<feature type="transmembrane region" description="Helical" evidence="1">
    <location>
        <begin position="201"/>
        <end position="220"/>
    </location>
</feature>
<keyword evidence="1" id="KW-1133">Transmembrane helix</keyword>
<evidence type="ECO:0000256" key="1">
    <source>
        <dbReference type="SAM" id="Phobius"/>
    </source>
</evidence>
<feature type="transmembrane region" description="Helical" evidence="1">
    <location>
        <begin position="111"/>
        <end position="131"/>
    </location>
</feature>
<comment type="caution">
    <text evidence="2">The sequence shown here is derived from an EMBL/GenBank/DDBJ whole genome shotgun (WGS) entry which is preliminary data.</text>
</comment>
<keyword evidence="1" id="KW-0812">Transmembrane</keyword>
<dbReference type="Proteomes" id="UP001597131">
    <property type="component" value="Unassembled WGS sequence"/>
</dbReference>
<feature type="transmembrane region" description="Helical" evidence="1">
    <location>
        <begin position="344"/>
        <end position="366"/>
    </location>
</feature>
<keyword evidence="1" id="KW-0472">Membrane</keyword>
<proteinExistence type="predicted"/>
<keyword evidence="3" id="KW-1185">Reference proteome</keyword>
<feature type="transmembrane region" description="Helical" evidence="1">
    <location>
        <begin position="372"/>
        <end position="391"/>
    </location>
</feature>
<feature type="transmembrane region" description="Helical" evidence="1">
    <location>
        <begin position="164"/>
        <end position="181"/>
    </location>
</feature>
<dbReference type="RefSeq" id="WP_380742710.1">
    <property type="nucleotide sequence ID" value="NZ_JBHTLI010000001.1"/>
</dbReference>
<feature type="transmembrane region" description="Helical" evidence="1">
    <location>
        <begin position="48"/>
        <end position="64"/>
    </location>
</feature>
<feature type="transmembrane region" description="Helical" evidence="1">
    <location>
        <begin position="7"/>
        <end position="28"/>
    </location>
</feature>